<keyword evidence="3" id="KW-1185">Reference proteome</keyword>
<dbReference type="KEGG" id="vrm:44547418_00302"/>
<gene>
    <name evidence="2" type="ORF">SAMEA44547418_00302</name>
</gene>
<dbReference type="EMBL" id="LT906470">
    <property type="protein sequence ID" value="SNV57701.1"/>
    <property type="molecule type" value="Genomic_DNA"/>
</dbReference>
<dbReference type="Proteomes" id="UP000214973">
    <property type="component" value="Chromosome 1"/>
</dbReference>
<dbReference type="InterPro" id="IPR025877">
    <property type="entry name" value="MobA-like_NTP_Trfase"/>
</dbReference>
<sequence>MTAVKDDCVTAFKAVKESIDREPFHIGIVLLAGGQSKRMGCNKLLLPWRNKTVLDAVCEALRSGWDGVDILSLTDCKRPFVAITGDDHDKLAPIVRRYDFEAIQNTRPEQGQGISIAMGVRHLLDLTPIPLDGILCSVGDQPLLTGPVVGQIIEAFEEHADPKTIVVPHYGAAYRSGNPVLFGSHWFSALQQIDGDQGGKTIIRGIGKDHVVKVWISDDIGVDIDTPDDFKHLQGRESETL</sequence>
<proteinExistence type="predicted"/>
<dbReference type="Pfam" id="PF12804">
    <property type="entry name" value="NTP_transf_3"/>
    <property type="match status" value="1"/>
</dbReference>
<name>A0A239YEM7_9FIRM</name>
<dbReference type="CDD" id="cd04182">
    <property type="entry name" value="GT_2_like_f"/>
    <property type="match status" value="1"/>
</dbReference>
<evidence type="ECO:0000313" key="2">
    <source>
        <dbReference type="EMBL" id="SNV57701.1"/>
    </source>
</evidence>
<dbReference type="GO" id="GO:0016779">
    <property type="term" value="F:nucleotidyltransferase activity"/>
    <property type="evidence" value="ECO:0007669"/>
    <property type="project" value="UniProtKB-ARBA"/>
</dbReference>
<dbReference type="PANTHER" id="PTHR43777:SF1">
    <property type="entry name" value="MOLYBDENUM COFACTOR CYTIDYLYLTRANSFERASE"/>
    <property type="match status" value="1"/>
</dbReference>
<reference evidence="2 3" key="1">
    <citation type="submission" date="2017-06" db="EMBL/GenBank/DDBJ databases">
        <authorList>
            <consortium name="Pathogen Informatics"/>
        </authorList>
    </citation>
    <scope>NUCLEOTIDE SEQUENCE [LARGE SCALE GENOMIC DNA]</scope>
    <source>
        <strain evidence="2 3">NCTC12018</strain>
    </source>
</reference>
<organism evidence="2 3">
    <name type="scientific">Veillonella rodentium</name>
    <dbReference type="NCBI Taxonomy" id="248315"/>
    <lineage>
        <taxon>Bacteria</taxon>
        <taxon>Bacillati</taxon>
        <taxon>Bacillota</taxon>
        <taxon>Negativicutes</taxon>
        <taxon>Veillonellales</taxon>
        <taxon>Veillonellaceae</taxon>
        <taxon>Veillonella</taxon>
    </lineage>
</organism>
<dbReference type="SUPFAM" id="SSF53448">
    <property type="entry name" value="Nucleotide-diphospho-sugar transferases"/>
    <property type="match status" value="1"/>
</dbReference>
<protein>
    <submittedName>
        <fullName evidence="2">Molybdopterin-guanine dinucleotide biosynthesis protein MobA</fullName>
    </submittedName>
</protein>
<evidence type="ECO:0000259" key="1">
    <source>
        <dbReference type="Pfam" id="PF12804"/>
    </source>
</evidence>
<feature type="domain" description="MobA-like NTP transferase" evidence="1">
    <location>
        <begin position="29"/>
        <end position="204"/>
    </location>
</feature>
<dbReference type="InterPro" id="IPR029044">
    <property type="entry name" value="Nucleotide-diphossugar_trans"/>
</dbReference>
<dbReference type="PANTHER" id="PTHR43777">
    <property type="entry name" value="MOLYBDENUM COFACTOR CYTIDYLYLTRANSFERASE"/>
    <property type="match status" value="1"/>
</dbReference>
<dbReference type="RefSeq" id="WP_095065128.1">
    <property type="nucleotide sequence ID" value="NZ_LT906470.1"/>
</dbReference>
<accession>A0A239YEM7</accession>
<dbReference type="AlphaFoldDB" id="A0A239YEM7"/>
<evidence type="ECO:0000313" key="3">
    <source>
        <dbReference type="Proteomes" id="UP000214973"/>
    </source>
</evidence>
<dbReference type="Gene3D" id="3.90.550.10">
    <property type="entry name" value="Spore Coat Polysaccharide Biosynthesis Protein SpsA, Chain A"/>
    <property type="match status" value="1"/>
</dbReference>